<organism evidence="6 7">
    <name type="scientific">Saccharopolyspora griseoalba</name>
    <dbReference type="NCBI Taxonomy" id="1431848"/>
    <lineage>
        <taxon>Bacteria</taxon>
        <taxon>Bacillati</taxon>
        <taxon>Actinomycetota</taxon>
        <taxon>Actinomycetes</taxon>
        <taxon>Pseudonocardiales</taxon>
        <taxon>Pseudonocardiaceae</taxon>
        <taxon>Saccharopolyspora</taxon>
    </lineage>
</organism>
<evidence type="ECO:0000313" key="7">
    <source>
        <dbReference type="Proteomes" id="UP001596504"/>
    </source>
</evidence>
<comment type="similarity">
    <text evidence="2">Belongs to the prokaryotic ubiquitin-like protein family.</text>
</comment>
<gene>
    <name evidence="6" type="ORF">ACFQRI_20985</name>
</gene>
<accession>A0ABW2LRD4</accession>
<dbReference type="Proteomes" id="UP001596504">
    <property type="component" value="Unassembled WGS sequence"/>
</dbReference>
<feature type="region of interest" description="Disordered" evidence="5">
    <location>
        <begin position="1"/>
        <end position="37"/>
    </location>
</feature>
<evidence type="ECO:0000256" key="1">
    <source>
        <dbReference type="ARBA" id="ARBA00004707"/>
    </source>
</evidence>
<evidence type="ECO:0000313" key="6">
    <source>
        <dbReference type="EMBL" id="MFC7343888.1"/>
    </source>
</evidence>
<dbReference type="Pfam" id="PF05639">
    <property type="entry name" value="Pup"/>
    <property type="match status" value="1"/>
</dbReference>
<keyword evidence="7" id="KW-1185">Reference proteome</keyword>
<dbReference type="NCBIfam" id="TIGR03687">
    <property type="entry name" value="pupylate_cterm"/>
    <property type="match status" value="1"/>
</dbReference>
<dbReference type="RefSeq" id="WP_380671229.1">
    <property type="nucleotide sequence ID" value="NZ_JBHTCJ010000012.1"/>
</dbReference>
<evidence type="ECO:0000256" key="4">
    <source>
        <dbReference type="ARBA" id="ARBA00032321"/>
    </source>
</evidence>
<protein>
    <recommendedName>
        <fullName evidence="3">Prokaryotic ubiquitin-like protein Pup</fullName>
    </recommendedName>
    <alternativeName>
        <fullName evidence="4">Bacterial ubiquitin-like modifier</fullName>
    </alternativeName>
</protein>
<evidence type="ECO:0000256" key="5">
    <source>
        <dbReference type="SAM" id="MobiDB-lite"/>
    </source>
</evidence>
<proteinExistence type="inferred from homology"/>
<evidence type="ECO:0000256" key="2">
    <source>
        <dbReference type="ARBA" id="ARBA00010616"/>
    </source>
</evidence>
<reference evidence="7" key="1">
    <citation type="journal article" date="2019" name="Int. J. Syst. Evol. Microbiol.">
        <title>The Global Catalogue of Microorganisms (GCM) 10K type strain sequencing project: providing services to taxonomists for standard genome sequencing and annotation.</title>
        <authorList>
            <consortium name="The Broad Institute Genomics Platform"/>
            <consortium name="The Broad Institute Genome Sequencing Center for Infectious Disease"/>
            <person name="Wu L."/>
            <person name="Ma J."/>
        </authorList>
    </citation>
    <scope>NUCLEOTIDE SEQUENCE [LARGE SCALE GENOMIC DNA]</scope>
    <source>
        <strain evidence="7">WLHS5</strain>
    </source>
</reference>
<comment type="pathway">
    <text evidence="1">Protein degradation; proteasomal Pup-dependent pathway.</text>
</comment>
<dbReference type="EMBL" id="JBHTCJ010000012">
    <property type="protein sequence ID" value="MFC7343888.1"/>
    <property type="molecule type" value="Genomic_DNA"/>
</dbReference>
<evidence type="ECO:0000256" key="3">
    <source>
        <dbReference type="ARBA" id="ARBA00016748"/>
    </source>
</evidence>
<dbReference type="InterPro" id="IPR008515">
    <property type="entry name" value="Ubiquitin-like_Pup"/>
</dbReference>
<sequence length="64" mass="7355">MQQDHTRRNPANSEQPEEAEPEVQGRERREELDDATEEVLAEIDDVLEDSPEAFVRSYVQKGGQ</sequence>
<comment type="caution">
    <text evidence="6">The sequence shown here is derived from an EMBL/GenBank/DDBJ whole genome shotgun (WGS) entry which is preliminary data.</text>
</comment>
<name>A0ABW2LRD4_9PSEU</name>